<comment type="caution">
    <text evidence="3">The sequence shown here is derived from an EMBL/GenBank/DDBJ whole genome shotgun (WGS) entry which is preliminary data.</text>
</comment>
<reference evidence="3 4" key="1">
    <citation type="submission" date="2023-07" db="EMBL/GenBank/DDBJ databases">
        <title>Sorghum-associated microbial communities from plants grown in Nebraska, USA.</title>
        <authorList>
            <person name="Schachtman D."/>
        </authorList>
    </citation>
    <scope>NUCLEOTIDE SEQUENCE [LARGE SCALE GENOMIC DNA]</scope>
    <source>
        <strain evidence="3 4">BE57</strain>
    </source>
</reference>
<keyword evidence="4" id="KW-1185">Reference proteome</keyword>
<dbReference type="Pfam" id="PF08327">
    <property type="entry name" value="AHSA1"/>
    <property type="match status" value="1"/>
</dbReference>
<accession>A0ABU1QWK9</accession>
<dbReference type="Gene3D" id="3.30.530.20">
    <property type="match status" value="1"/>
</dbReference>
<dbReference type="EMBL" id="JAVDTI010000002">
    <property type="protein sequence ID" value="MDR6805516.1"/>
    <property type="molecule type" value="Genomic_DNA"/>
</dbReference>
<dbReference type="InterPro" id="IPR013538">
    <property type="entry name" value="ASHA1/2-like_C"/>
</dbReference>
<protein>
    <submittedName>
        <fullName evidence="3">Uncharacterized protein YndB with AHSA1/START domain</fullName>
    </submittedName>
</protein>
<dbReference type="SUPFAM" id="SSF55961">
    <property type="entry name" value="Bet v1-like"/>
    <property type="match status" value="1"/>
</dbReference>
<dbReference type="Proteomes" id="UP001264980">
    <property type="component" value="Unassembled WGS sequence"/>
</dbReference>
<evidence type="ECO:0000256" key="1">
    <source>
        <dbReference type="ARBA" id="ARBA00006817"/>
    </source>
</evidence>
<organism evidence="3 4">
    <name type="scientific">Dyadobacter fermentans</name>
    <dbReference type="NCBI Taxonomy" id="94254"/>
    <lineage>
        <taxon>Bacteria</taxon>
        <taxon>Pseudomonadati</taxon>
        <taxon>Bacteroidota</taxon>
        <taxon>Cytophagia</taxon>
        <taxon>Cytophagales</taxon>
        <taxon>Spirosomataceae</taxon>
        <taxon>Dyadobacter</taxon>
    </lineage>
</organism>
<dbReference type="CDD" id="cd07814">
    <property type="entry name" value="SRPBCC_CalC_Aha1-like"/>
    <property type="match status" value="1"/>
</dbReference>
<sequence>MHENKTIHLEIVINTSAQNIWATLTQRELIGKWMLDTPVDILTEWHENGKLLERGDLHGLPFENRGKIVRFDPPNALEYTHWSSLSIVPDIPENYSAIRFELRETGNQTLLTLTIRNLLTFEIRKHMEFYWKTALHLLKEVAESH</sequence>
<name>A0ABU1QWK9_9BACT</name>
<dbReference type="RefSeq" id="WP_309983421.1">
    <property type="nucleotide sequence ID" value="NZ_JAVDTI010000002.1"/>
</dbReference>
<comment type="similarity">
    <text evidence="1">Belongs to the AHA1 family.</text>
</comment>
<proteinExistence type="inferred from homology"/>
<evidence type="ECO:0000313" key="3">
    <source>
        <dbReference type="EMBL" id="MDR6805516.1"/>
    </source>
</evidence>
<gene>
    <name evidence="3" type="ORF">J2W84_002562</name>
</gene>
<dbReference type="InterPro" id="IPR023393">
    <property type="entry name" value="START-like_dom_sf"/>
</dbReference>
<evidence type="ECO:0000313" key="4">
    <source>
        <dbReference type="Proteomes" id="UP001264980"/>
    </source>
</evidence>
<evidence type="ECO:0000259" key="2">
    <source>
        <dbReference type="Pfam" id="PF08327"/>
    </source>
</evidence>
<feature type="domain" description="Activator of Hsp90 ATPase homologue 1/2-like C-terminal" evidence="2">
    <location>
        <begin position="14"/>
        <end position="142"/>
    </location>
</feature>